<evidence type="ECO:0000256" key="2">
    <source>
        <dbReference type="ARBA" id="ARBA00008305"/>
    </source>
</evidence>
<comment type="function">
    <text evidence="9">Phosphorylates Ins(1,3,4,5,6)P5 at position 2 to form Ins(1,2,3,4,5,6)P6 (InsP6 or phytate).</text>
</comment>
<dbReference type="Proteomes" id="UP001174936">
    <property type="component" value="Unassembled WGS sequence"/>
</dbReference>
<evidence type="ECO:0000256" key="10">
    <source>
        <dbReference type="SAM" id="MobiDB-lite"/>
    </source>
</evidence>
<comment type="function">
    <text evidence="1">Has kinase activity and phosphorylates inositol-1,3,4,5,6-pentakisphosphate (Ins(1,3,4,5,6)P5) to produce 1,2,3,4,5,6-hexakisphosphate (InsP6), also known as phytate.</text>
</comment>
<evidence type="ECO:0000256" key="6">
    <source>
        <dbReference type="ARBA" id="ARBA00022741"/>
    </source>
</evidence>
<keyword evidence="6 9" id="KW-0547">Nucleotide-binding</keyword>
<name>A0AA39Y6U2_9PEZI</name>
<dbReference type="EMBL" id="JAULSV010000004">
    <property type="protein sequence ID" value="KAK0646450.1"/>
    <property type="molecule type" value="Genomic_DNA"/>
</dbReference>
<organism evidence="11 12">
    <name type="scientific">Cercophora newfieldiana</name>
    <dbReference type="NCBI Taxonomy" id="92897"/>
    <lineage>
        <taxon>Eukaryota</taxon>
        <taxon>Fungi</taxon>
        <taxon>Dikarya</taxon>
        <taxon>Ascomycota</taxon>
        <taxon>Pezizomycotina</taxon>
        <taxon>Sordariomycetes</taxon>
        <taxon>Sordariomycetidae</taxon>
        <taxon>Sordariales</taxon>
        <taxon>Lasiosphaeriaceae</taxon>
        <taxon>Cercophora</taxon>
    </lineage>
</organism>
<evidence type="ECO:0000256" key="4">
    <source>
        <dbReference type="ARBA" id="ARBA00014846"/>
    </source>
</evidence>
<feature type="compositionally biased region" description="Polar residues" evidence="10">
    <location>
        <begin position="136"/>
        <end position="148"/>
    </location>
</feature>
<evidence type="ECO:0000313" key="11">
    <source>
        <dbReference type="EMBL" id="KAK0646450.1"/>
    </source>
</evidence>
<dbReference type="GO" id="GO:0005524">
    <property type="term" value="F:ATP binding"/>
    <property type="evidence" value="ECO:0007669"/>
    <property type="project" value="UniProtKB-KW"/>
</dbReference>
<keyword evidence="5 9" id="KW-0808">Transferase</keyword>
<dbReference type="InterPro" id="IPR009286">
    <property type="entry name" value="Ins_P5_2-kin"/>
</dbReference>
<dbReference type="PANTHER" id="PTHR14456:SF2">
    <property type="entry name" value="INOSITOL-PENTAKISPHOSPHATE 2-KINASE"/>
    <property type="match status" value="1"/>
</dbReference>
<dbReference type="GO" id="GO:0032958">
    <property type="term" value="P:inositol phosphate biosynthetic process"/>
    <property type="evidence" value="ECO:0007669"/>
    <property type="project" value="TreeGrafter"/>
</dbReference>
<dbReference type="PANTHER" id="PTHR14456">
    <property type="entry name" value="INOSITOL POLYPHOSPHATE KINASE 1"/>
    <property type="match status" value="1"/>
</dbReference>
<evidence type="ECO:0000256" key="1">
    <source>
        <dbReference type="ARBA" id="ARBA00003979"/>
    </source>
</evidence>
<evidence type="ECO:0000313" key="12">
    <source>
        <dbReference type="Proteomes" id="UP001174936"/>
    </source>
</evidence>
<feature type="region of interest" description="Disordered" evidence="10">
    <location>
        <begin position="136"/>
        <end position="170"/>
    </location>
</feature>
<comment type="similarity">
    <text evidence="2">Belongs to the IPK1 type 1 family.</text>
</comment>
<gene>
    <name evidence="11" type="ORF">B0T16DRAFT_458371</name>
</gene>
<evidence type="ECO:0000256" key="8">
    <source>
        <dbReference type="ARBA" id="ARBA00022840"/>
    </source>
</evidence>
<dbReference type="GO" id="GO:0035299">
    <property type="term" value="F:inositol-1,3,4,5,6-pentakisphosphate 2-kinase activity"/>
    <property type="evidence" value="ECO:0007669"/>
    <property type="project" value="UniProtKB-EC"/>
</dbReference>
<reference evidence="11" key="1">
    <citation type="submission" date="2023-06" db="EMBL/GenBank/DDBJ databases">
        <title>Genome-scale phylogeny and comparative genomics of the fungal order Sordariales.</title>
        <authorList>
            <consortium name="Lawrence Berkeley National Laboratory"/>
            <person name="Hensen N."/>
            <person name="Bonometti L."/>
            <person name="Westerberg I."/>
            <person name="Brannstrom I.O."/>
            <person name="Guillou S."/>
            <person name="Cros-Aarteil S."/>
            <person name="Calhoun S."/>
            <person name="Haridas S."/>
            <person name="Kuo A."/>
            <person name="Mondo S."/>
            <person name="Pangilinan J."/>
            <person name="Riley R."/>
            <person name="Labutti K."/>
            <person name="Andreopoulos B."/>
            <person name="Lipzen A."/>
            <person name="Chen C."/>
            <person name="Yanf M."/>
            <person name="Daum C."/>
            <person name="Ng V."/>
            <person name="Clum A."/>
            <person name="Steindorff A."/>
            <person name="Ohm R."/>
            <person name="Martin F."/>
            <person name="Silar P."/>
            <person name="Natvig D."/>
            <person name="Lalanne C."/>
            <person name="Gautier V."/>
            <person name="Ament-Velasquez S.L."/>
            <person name="Kruys A."/>
            <person name="Hutchinson M.I."/>
            <person name="Powell A.J."/>
            <person name="Barry K."/>
            <person name="Miller A.N."/>
            <person name="Grigoriev I.V."/>
            <person name="Debuchy R."/>
            <person name="Gladieux P."/>
            <person name="Thoren M.H."/>
            <person name="Johannesson H."/>
        </authorList>
    </citation>
    <scope>NUCLEOTIDE SEQUENCE</scope>
    <source>
        <strain evidence="11">SMH2532-1</strain>
    </source>
</reference>
<dbReference type="EC" id="2.7.1.158" evidence="3 9"/>
<proteinExistence type="inferred from homology"/>
<accession>A0AA39Y6U2</accession>
<dbReference type="AlphaFoldDB" id="A0AA39Y6U2"/>
<keyword evidence="8 9" id="KW-0067">ATP-binding</keyword>
<evidence type="ECO:0000256" key="5">
    <source>
        <dbReference type="ARBA" id="ARBA00022679"/>
    </source>
</evidence>
<keyword evidence="7 9" id="KW-0418">Kinase</keyword>
<evidence type="ECO:0000256" key="7">
    <source>
        <dbReference type="ARBA" id="ARBA00022777"/>
    </source>
</evidence>
<evidence type="ECO:0000256" key="3">
    <source>
        <dbReference type="ARBA" id="ARBA00012023"/>
    </source>
</evidence>
<sequence>MDPLEAKPQFRLIGEGAANVVFKHESDESSIPQGYLLRVPKANTVAYPYSDLQQYWESSIQPLFQPHELVQQHLIPITPSTVAHLNTVLTTSDPLRRHDFRGSRILATATTAMLVQDMAAKDPLDTVFEFKPKWLSQSPSAPSTSTRCRNCAREVQKHASHPPSSSKPPKPIDCPLLLLDCASPLSLSQSITSLAPTLEPGSPNYARLAHWLQTNTLLTRLRDLQTSLDPAGPLAADPEDPDFQLAMTLRDCSGFVRIPADADAPVEARFADLDKKNREAKLEYWRATERGLIEGGYYEGREEEGRVKTNCLFERGGSGLS</sequence>
<dbReference type="GO" id="GO:0005634">
    <property type="term" value="C:nucleus"/>
    <property type="evidence" value="ECO:0007669"/>
    <property type="project" value="TreeGrafter"/>
</dbReference>
<keyword evidence="12" id="KW-1185">Reference proteome</keyword>
<comment type="domain">
    <text evidence="9">The EXKPK motif is conserved in inositol-pentakisphosphate 2-kinases of both family 1 and 2.</text>
</comment>
<protein>
    <recommendedName>
        <fullName evidence="4 9">Inositol-pentakisphosphate 2-kinase</fullName>
        <ecNumber evidence="3 9">2.7.1.158</ecNumber>
    </recommendedName>
</protein>
<evidence type="ECO:0000256" key="9">
    <source>
        <dbReference type="RuleBase" id="RU364126"/>
    </source>
</evidence>
<dbReference type="Pfam" id="PF06090">
    <property type="entry name" value="Ins_P5_2-kin"/>
    <property type="match status" value="1"/>
</dbReference>
<comment type="caution">
    <text evidence="11">The sequence shown here is derived from an EMBL/GenBank/DDBJ whole genome shotgun (WGS) entry which is preliminary data.</text>
</comment>
<comment type="catalytic activity">
    <reaction evidence="9">
        <text>1D-myo-inositol 1,3,4,5,6-pentakisphosphate + ATP = 1D-myo-inositol hexakisphosphate + ADP + H(+)</text>
        <dbReference type="Rhea" id="RHEA:20313"/>
        <dbReference type="ChEBI" id="CHEBI:15378"/>
        <dbReference type="ChEBI" id="CHEBI:30616"/>
        <dbReference type="ChEBI" id="CHEBI:57733"/>
        <dbReference type="ChEBI" id="CHEBI:58130"/>
        <dbReference type="ChEBI" id="CHEBI:456216"/>
        <dbReference type="EC" id="2.7.1.158"/>
    </reaction>
</comment>